<protein>
    <submittedName>
        <fullName evidence="2">Uncharacterized protein</fullName>
    </submittedName>
</protein>
<feature type="compositionally biased region" description="Basic and acidic residues" evidence="1">
    <location>
        <begin position="744"/>
        <end position="762"/>
    </location>
</feature>
<feature type="compositionally biased region" description="Low complexity" evidence="1">
    <location>
        <begin position="348"/>
        <end position="360"/>
    </location>
</feature>
<dbReference type="Proteomes" id="UP001219525">
    <property type="component" value="Unassembled WGS sequence"/>
</dbReference>
<evidence type="ECO:0000313" key="3">
    <source>
        <dbReference type="Proteomes" id="UP001219525"/>
    </source>
</evidence>
<evidence type="ECO:0000256" key="1">
    <source>
        <dbReference type="SAM" id="MobiDB-lite"/>
    </source>
</evidence>
<dbReference type="EMBL" id="JARJCW010000047">
    <property type="protein sequence ID" value="KAJ7204373.1"/>
    <property type="molecule type" value="Genomic_DNA"/>
</dbReference>
<feature type="region of interest" description="Disordered" evidence="1">
    <location>
        <begin position="842"/>
        <end position="893"/>
    </location>
</feature>
<feature type="region of interest" description="Disordered" evidence="1">
    <location>
        <begin position="736"/>
        <end position="774"/>
    </location>
</feature>
<dbReference type="AlphaFoldDB" id="A0AAD6VAL0"/>
<keyword evidence="3" id="KW-1185">Reference proteome</keyword>
<proteinExistence type="predicted"/>
<name>A0AAD6VAL0_9AGAR</name>
<feature type="compositionally biased region" description="Basic residues" evidence="1">
    <location>
        <begin position="473"/>
        <end position="482"/>
    </location>
</feature>
<feature type="region of interest" description="Disordered" evidence="1">
    <location>
        <begin position="797"/>
        <end position="826"/>
    </location>
</feature>
<feature type="compositionally biased region" description="Polar residues" evidence="1">
    <location>
        <begin position="870"/>
        <end position="893"/>
    </location>
</feature>
<feature type="compositionally biased region" description="Basic residues" evidence="1">
    <location>
        <begin position="558"/>
        <end position="570"/>
    </location>
</feature>
<feature type="compositionally biased region" description="Acidic residues" evidence="1">
    <location>
        <begin position="326"/>
        <end position="347"/>
    </location>
</feature>
<gene>
    <name evidence="2" type="ORF">GGX14DRAFT_398223</name>
</gene>
<evidence type="ECO:0000313" key="2">
    <source>
        <dbReference type="EMBL" id="KAJ7204373.1"/>
    </source>
</evidence>
<feature type="region of interest" description="Disordered" evidence="1">
    <location>
        <begin position="420"/>
        <end position="484"/>
    </location>
</feature>
<comment type="caution">
    <text evidence="2">The sequence shown here is derived from an EMBL/GenBank/DDBJ whole genome shotgun (WGS) entry which is preliminary data.</text>
</comment>
<feature type="region of interest" description="Disordered" evidence="1">
    <location>
        <begin position="297"/>
        <end position="399"/>
    </location>
</feature>
<accession>A0AAD6VAL0</accession>
<feature type="compositionally biased region" description="Acidic residues" evidence="1">
    <location>
        <begin position="765"/>
        <end position="774"/>
    </location>
</feature>
<sequence length="893" mass="99968">MDMASQLLERLTLPPEIVEVFFPSPQMKLRDFLAFKFQIGRSPTCHTVADEYFSPNPPTCLEFDPRTLLMPPKMVIKTILEAIRRTKAPDTIQSIACPHIPGNKLTYPCHLILYWAEMKSIGDIRSEWTSAVRGLENTRKFAKSSESHALATELLDNMMELPWDGILQGFNAGGRLFRLSAYCTDEWFASEHIDQMLELLENKIGHANLHARGICIEPSFHAQKIEAVYVYDHGDTYATAEGYRDLAEQGRDFSMGRKDILVTAFVHVAKNYSFTFQYNLLSNDPDVELVVPVTNDKQKPNISLPGKAKYSPAGLEDESKFNDPCSDYESDEESISESDSDTDEFSADESGASDSESNDAPNSHESKSGTMPSDSASAAGPSLVAEPLPPAPAPAPTDNKLKVVDAIACGLQDGEKKGLFRHWGRETEDQKKARLRRQAEDRERQAEIAVKIEQQKARNAAQRKENGRERERLKKQRQRKRKYEAEAKAGLLSAQTHGLQTVQLSDAALVGDLAEKSRPARRIIREFKENRDGHGSGSGYKTVDPDPNPENPDPNPREKKRKPQGRKKKSDHAPKKAQYVNWLTPFSWRSISIAGEMTRHPTTGLSVTAIVKFLKRLDPKTFSGLRTSTVDYWIDRKTADGARRWKAWVLEKTEKNGCTPGHDKGGRRGILTSYPEVVATVKTTLIRLREAGAQLNLVAAFSRCVVRNWNLSYECLSSPQIRARLREEREKKTDFWNELQSTEPEDHRPAEDATDLAEDKIPSPDLDEDDGVDDSDVRLMDVIADVLGEKRAKVEVKSTGGLASSALSESVDAEDPEDPTQAAEIFGVGKRKRRANKLYAGESWWRHDNASDDSDFEESVKKPMKKSRTKVSTTGSTGKQKASHKGQGNTNKR</sequence>
<reference evidence="2" key="1">
    <citation type="submission" date="2023-03" db="EMBL/GenBank/DDBJ databases">
        <title>Massive genome expansion in bonnet fungi (Mycena s.s.) driven by repeated elements and novel gene families across ecological guilds.</title>
        <authorList>
            <consortium name="Lawrence Berkeley National Laboratory"/>
            <person name="Harder C.B."/>
            <person name="Miyauchi S."/>
            <person name="Viragh M."/>
            <person name="Kuo A."/>
            <person name="Thoen E."/>
            <person name="Andreopoulos B."/>
            <person name="Lu D."/>
            <person name="Skrede I."/>
            <person name="Drula E."/>
            <person name="Henrissat B."/>
            <person name="Morin E."/>
            <person name="Kohler A."/>
            <person name="Barry K."/>
            <person name="LaButti K."/>
            <person name="Morin E."/>
            <person name="Salamov A."/>
            <person name="Lipzen A."/>
            <person name="Mereny Z."/>
            <person name="Hegedus B."/>
            <person name="Baldrian P."/>
            <person name="Stursova M."/>
            <person name="Weitz H."/>
            <person name="Taylor A."/>
            <person name="Grigoriev I.V."/>
            <person name="Nagy L.G."/>
            <person name="Martin F."/>
            <person name="Kauserud H."/>
        </authorList>
    </citation>
    <scope>NUCLEOTIDE SEQUENCE</scope>
    <source>
        <strain evidence="2">9144</strain>
    </source>
</reference>
<feature type="region of interest" description="Disordered" evidence="1">
    <location>
        <begin position="526"/>
        <end position="576"/>
    </location>
</feature>
<feature type="compositionally biased region" description="Basic and acidic residues" evidence="1">
    <location>
        <begin position="462"/>
        <end position="472"/>
    </location>
</feature>
<feature type="compositionally biased region" description="Basic and acidic residues" evidence="1">
    <location>
        <begin position="420"/>
        <end position="446"/>
    </location>
</feature>
<organism evidence="2 3">
    <name type="scientific">Mycena pura</name>
    <dbReference type="NCBI Taxonomy" id="153505"/>
    <lineage>
        <taxon>Eukaryota</taxon>
        <taxon>Fungi</taxon>
        <taxon>Dikarya</taxon>
        <taxon>Basidiomycota</taxon>
        <taxon>Agaricomycotina</taxon>
        <taxon>Agaricomycetes</taxon>
        <taxon>Agaricomycetidae</taxon>
        <taxon>Agaricales</taxon>
        <taxon>Marasmiineae</taxon>
        <taxon>Mycenaceae</taxon>
        <taxon>Mycena</taxon>
    </lineage>
</organism>